<sequence length="355" mass="39960">MDTTRKTSQADSLDRVIELISSNLKGILKTVPIAIGFSLFLIYFCQHHFFPSFDLFSLGSLLISAAILGLLVFLLISIGISLPGWFWVDIFLKDKEVNEDFLYHFKEEDIKDKAQLEIVRQYFFWPALFYSTLNIILITTDNTEAIYIFGSLVLVCLTLAGTLWRRYKLSASSLIKFTIASSLTYVFASFISLGFCILGLKEHFEGASDIEELLAAIVITSALISTFTVCAISFNNLKHSHTIFFSMLFAFFLSFANNIWFTIPGKIVNLLGIGNYIASEIHVNGKPCEISSIKWKSNNNGTCTLKNTKIIWSLGDLYRIREGTTDISIPSQNITTIIKENTKPKDIKDTPKDQA</sequence>
<keyword evidence="1" id="KW-0472">Membrane</keyword>
<evidence type="ECO:0000313" key="3">
    <source>
        <dbReference type="Proteomes" id="UP001158730"/>
    </source>
</evidence>
<keyword evidence="1" id="KW-1133">Transmembrane helix</keyword>
<dbReference type="AlphaFoldDB" id="A0AA42N452"/>
<gene>
    <name evidence="2" type="ORF">N5C05_15350</name>
</gene>
<evidence type="ECO:0000313" key="2">
    <source>
        <dbReference type="EMBL" id="MDH1056127.1"/>
    </source>
</evidence>
<reference evidence="2" key="1">
    <citation type="submission" date="2022-09" db="EMBL/GenBank/DDBJ databases">
        <title>Intensive care unit water sources are persistently colonized with multi-drug resistant bacteria and are the site of extensive horizontal gene transfer of antibiotic resistance genes.</title>
        <authorList>
            <person name="Diorio-Toth L."/>
        </authorList>
    </citation>
    <scope>NUCLEOTIDE SEQUENCE</scope>
    <source>
        <strain evidence="2">GD03990</strain>
    </source>
</reference>
<feature type="transmembrane region" description="Helical" evidence="1">
    <location>
        <begin position="145"/>
        <end position="165"/>
    </location>
</feature>
<dbReference type="Proteomes" id="UP001158730">
    <property type="component" value="Unassembled WGS sequence"/>
</dbReference>
<evidence type="ECO:0000256" key="1">
    <source>
        <dbReference type="SAM" id="Phobius"/>
    </source>
</evidence>
<feature type="transmembrane region" description="Helical" evidence="1">
    <location>
        <begin position="213"/>
        <end position="235"/>
    </location>
</feature>
<feature type="transmembrane region" description="Helical" evidence="1">
    <location>
        <begin position="242"/>
        <end position="261"/>
    </location>
</feature>
<accession>A0AA42N452</accession>
<feature type="transmembrane region" description="Helical" evidence="1">
    <location>
        <begin position="122"/>
        <end position="139"/>
    </location>
</feature>
<feature type="transmembrane region" description="Helical" evidence="1">
    <location>
        <begin position="61"/>
        <end position="88"/>
    </location>
</feature>
<organism evidence="2 3">
    <name type="scientific">Aquipseudomonas alcaligenes</name>
    <name type="common">Pseudomonas alcaligenes</name>
    <dbReference type="NCBI Taxonomy" id="43263"/>
    <lineage>
        <taxon>Bacteria</taxon>
        <taxon>Pseudomonadati</taxon>
        <taxon>Pseudomonadota</taxon>
        <taxon>Gammaproteobacteria</taxon>
        <taxon>Pseudomonadales</taxon>
        <taxon>Pseudomonadaceae</taxon>
        <taxon>Aquipseudomonas</taxon>
    </lineage>
</organism>
<name>A0AA42N452_AQUAC</name>
<feature type="transmembrane region" description="Helical" evidence="1">
    <location>
        <begin position="31"/>
        <end position="49"/>
    </location>
</feature>
<proteinExistence type="predicted"/>
<feature type="transmembrane region" description="Helical" evidence="1">
    <location>
        <begin position="177"/>
        <end position="201"/>
    </location>
</feature>
<protein>
    <submittedName>
        <fullName evidence="2">Uncharacterized protein</fullName>
    </submittedName>
</protein>
<dbReference type="RefSeq" id="WP_280054593.1">
    <property type="nucleotide sequence ID" value="NZ_JAOBYN010000013.1"/>
</dbReference>
<keyword evidence="1" id="KW-0812">Transmembrane</keyword>
<comment type="caution">
    <text evidence="2">The sequence shown here is derived from an EMBL/GenBank/DDBJ whole genome shotgun (WGS) entry which is preliminary data.</text>
</comment>
<dbReference type="EMBL" id="JAOBYN010000013">
    <property type="protein sequence ID" value="MDH1056127.1"/>
    <property type="molecule type" value="Genomic_DNA"/>
</dbReference>